<dbReference type="Proteomes" id="UP001500403">
    <property type="component" value="Unassembled WGS sequence"/>
</dbReference>
<keyword evidence="1" id="KW-0732">Signal</keyword>
<gene>
    <name evidence="2" type="ORF">GCM10010446_45180</name>
</gene>
<name>A0ABP6K176_9ACTN</name>
<feature type="chain" id="PRO_5047321168" evidence="1">
    <location>
        <begin position="22"/>
        <end position="182"/>
    </location>
</feature>
<comment type="caution">
    <text evidence="2">The sequence shown here is derived from an EMBL/GenBank/DDBJ whole genome shotgun (WGS) entry which is preliminary data.</text>
</comment>
<dbReference type="EMBL" id="BAAAUD010000046">
    <property type="protein sequence ID" value="GAA2955118.1"/>
    <property type="molecule type" value="Genomic_DNA"/>
</dbReference>
<evidence type="ECO:0000256" key="1">
    <source>
        <dbReference type="SAM" id="SignalP"/>
    </source>
</evidence>
<proteinExistence type="predicted"/>
<keyword evidence="3" id="KW-1185">Reference proteome</keyword>
<feature type="signal peptide" evidence="1">
    <location>
        <begin position="1"/>
        <end position="21"/>
    </location>
</feature>
<reference evidence="3" key="1">
    <citation type="journal article" date="2019" name="Int. J. Syst. Evol. Microbiol.">
        <title>The Global Catalogue of Microorganisms (GCM) 10K type strain sequencing project: providing services to taxonomists for standard genome sequencing and annotation.</title>
        <authorList>
            <consortium name="The Broad Institute Genomics Platform"/>
            <consortium name="The Broad Institute Genome Sequencing Center for Infectious Disease"/>
            <person name="Wu L."/>
            <person name="Ma J."/>
        </authorList>
    </citation>
    <scope>NUCLEOTIDE SEQUENCE [LARGE SCALE GENOMIC DNA]</scope>
    <source>
        <strain evidence="3">JCM 9088</strain>
    </source>
</reference>
<evidence type="ECO:0000313" key="3">
    <source>
        <dbReference type="Proteomes" id="UP001500403"/>
    </source>
</evidence>
<accession>A0ABP6K176</accession>
<sequence length="182" mass="19788">MPARTAKAALALAVVSSLALAAGPAQAGNDNAGREKKRQADLAKAYVATAKYLWEPLAVKHGFERTDACADLPGAGGMGYHYVNRKNIGSTDPARPAALLYEPGPKGEKRKLVAVEYLVVDRDQNLETDDDRPSMFGKKFDGPMEGHEPGMPIHYDLHVWLYKSNPKGLFDPWNPTVRCPAS</sequence>
<evidence type="ECO:0000313" key="2">
    <source>
        <dbReference type="EMBL" id="GAA2955118.1"/>
    </source>
</evidence>
<organism evidence="2 3">
    <name type="scientific">Streptomyces enissocaesilis</name>
    <dbReference type="NCBI Taxonomy" id="332589"/>
    <lineage>
        <taxon>Bacteria</taxon>
        <taxon>Bacillati</taxon>
        <taxon>Actinomycetota</taxon>
        <taxon>Actinomycetes</taxon>
        <taxon>Kitasatosporales</taxon>
        <taxon>Streptomycetaceae</taxon>
        <taxon>Streptomyces</taxon>
        <taxon>Streptomyces rochei group</taxon>
    </lineage>
</organism>
<protein>
    <submittedName>
        <fullName evidence="2">Uncharacterized protein</fullName>
    </submittedName>
</protein>
<dbReference type="RefSeq" id="WP_344497369.1">
    <property type="nucleotide sequence ID" value="NZ_BAAAUD010000046.1"/>
</dbReference>